<dbReference type="GO" id="GO:0006826">
    <property type="term" value="P:iron ion transport"/>
    <property type="evidence" value="ECO:0007669"/>
    <property type="project" value="UniProtKB-KW"/>
</dbReference>
<dbReference type="EMBL" id="JACIDT010000004">
    <property type="protein sequence ID" value="MBB3925739.1"/>
    <property type="molecule type" value="Genomic_DNA"/>
</dbReference>
<keyword evidence="15" id="KW-0675">Receptor</keyword>
<reference evidence="15 16" key="1">
    <citation type="submission" date="2020-08" db="EMBL/GenBank/DDBJ databases">
        <title>Genomic Encyclopedia of Type Strains, Phase IV (KMG-IV): sequencing the most valuable type-strain genomes for metagenomic binning, comparative biology and taxonomic classification.</title>
        <authorList>
            <person name="Goeker M."/>
        </authorList>
    </citation>
    <scope>NUCLEOTIDE SEQUENCE [LARGE SCALE GENOMIC DNA]</scope>
    <source>
        <strain evidence="15 16">DSM 26189</strain>
    </source>
</reference>
<dbReference type="PANTHER" id="PTHR32552:SF81">
    <property type="entry name" value="TONB-DEPENDENT OUTER MEMBRANE RECEPTOR"/>
    <property type="match status" value="1"/>
</dbReference>
<keyword evidence="6" id="KW-0408">Iron</keyword>
<keyword evidence="5 11" id="KW-0812">Transmembrane</keyword>
<proteinExistence type="inferred from homology"/>
<keyword evidence="7" id="KW-0406">Ion transport</keyword>
<evidence type="ECO:0000256" key="2">
    <source>
        <dbReference type="ARBA" id="ARBA00022448"/>
    </source>
</evidence>
<accession>A0A7W6FQ71</accession>
<dbReference type="InterPro" id="IPR036942">
    <property type="entry name" value="Beta-barrel_TonB_sf"/>
</dbReference>
<dbReference type="PANTHER" id="PTHR32552">
    <property type="entry name" value="FERRICHROME IRON RECEPTOR-RELATED"/>
    <property type="match status" value="1"/>
</dbReference>
<sequence>MSKRIAGRRRLALTTALTLAVEGTAGIMLVHAFAADVAFAQAAAPAVDSDTIIVTARRREESLQNAPVAVAALTGEKLNQYAVTAVTDLAKFVPGMVVGRQVTGSSASIFLRGVGSSSLSAGFDQSVSFNIDGIAMSRGREIALAQYDLRSVQVMKGPQALFFGKNATGGVIVVDSNNPGSKFEGSLSGGYGFKGNEVYVDGFLSGPLSDTLGARFAFHANNTEGYFRNSAVPSVDFAQRAVEPANAFLRDPVDNRRGASKSAAGRLTLLFEPDDALTMNLKLSGNYYRDNGAADLYERKCAEGRTTPAPTSGAASPYADCAINGVSDHARLPVEIARTMRYTPESGKPYTKLVSGSAVLNTVYRMDAVDINSITAFYGFRQTSGDDMSGLTRAIWNAQKSTMEQFSEELRVSTKFDGPVNFTVGGYYANVDFTYNIDSYTNVAPYDPVTQTYTTFGRNSGFKGETWSAFFEAVANLTPTVEFSGGARYSHESKDSFEQFLPANSAYAGIYSQNLLVNDKYREANLSPQATIRWKPNDTITAYAAYKEGFKAGGYNISQIFLASTTVASALANGRFNAETARGFEGGIRTTLFDRSLHFNVTAYRYKYTDLQVQFFNPQTLSQVVANAGALRVQGIETDFNWRVPGVRGLAFHGSLAYNDAEYQDFAGQCYGGQTFALGCNQQPVNGVYNNQVYSGRTPPKAPKLGAQFGSSLEVPVSGDIGMTFTGDMTYSSKYNYTDTLRPDGVQERFARIDASASIGNDTQGWKLSLIGRNLTDKLVVTSANDMPFTGGTGTGTMGVGTRADLNAVVERGREIYLEARFNF</sequence>
<evidence type="ECO:0000256" key="1">
    <source>
        <dbReference type="ARBA" id="ARBA00004571"/>
    </source>
</evidence>
<dbReference type="Pfam" id="PF00593">
    <property type="entry name" value="TonB_dep_Rec_b-barrel"/>
    <property type="match status" value="1"/>
</dbReference>
<dbReference type="Proteomes" id="UP000571950">
    <property type="component" value="Unassembled WGS sequence"/>
</dbReference>
<evidence type="ECO:0000256" key="4">
    <source>
        <dbReference type="ARBA" id="ARBA00022496"/>
    </source>
</evidence>
<dbReference type="GO" id="GO:0009279">
    <property type="term" value="C:cell outer membrane"/>
    <property type="evidence" value="ECO:0007669"/>
    <property type="project" value="UniProtKB-SubCell"/>
</dbReference>
<keyword evidence="16" id="KW-1185">Reference proteome</keyword>
<dbReference type="InterPro" id="IPR039426">
    <property type="entry name" value="TonB-dep_rcpt-like"/>
</dbReference>
<evidence type="ECO:0000256" key="11">
    <source>
        <dbReference type="PROSITE-ProRule" id="PRU01360"/>
    </source>
</evidence>
<gene>
    <name evidence="15" type="ORF">GGR43_001454</name>
</gene>
<evidence type="ECO:0000259" key="14">
    <source>
        <dbReference type="Pfam" id="PF07715"/>
    </source>
</evidence>
<dbReference type="Pfam" id="PF07715">
    <property type="entry name" value="Plug"/>
    <property type="match status" value="1"/>
</dbReference>
<dbReference type="RefSeq" id="WP_188071296.1">
    <property type="nucleotide sequence ID" value="NZ_BSPS01000020.1"/>
</dbReference>
<dbReference type="InterPro" id="IPR012910">
    <property type="entry name" value="Plug_dom"/>
</dbReference>
<name>A0A7W6FQ71_9SPHN</name>
<keyword evidence="9 11" id="KW-0472">Membrane</keyword>
<dbReference type="InterPro" id="IPR000531">
    <property type="entry name" value="Beta-barrel_TonB"/>
</dbReference>
<keyword evidence="8 12" id="KW-0798">TonB box</keyword>
<feature type="domain" description="TonB-dependent receptor-like beta-barrel" evidence="13">
    <location>
        <begin position="373"/>
        <end position="775"/>
    </location>
</feature>
<evidence type="ECO:0000313" key="15">
    <source>
        <dbReference type="EMBL" id="MBB3925739.1"/>
    </source>
</evidence>
<evidence type="ECO:0000256" key="8">
    <source>
        <dbReference type="ARBA" id="ARBA00023077"/>
    </source>
</evidence>
<dbReference type="AlphaFoldDB" id="A0A7W6FQ71"/>
<keyword evidence="2 11" id="KW-0813">Transport</keyword>
<dbReference type="SUPFAM" id="SSF56935">
    <property type="entry name" value="Porins"/>
    <property type="match status" value="1"/>
</dbReference>
<feature type="domain" description="TonB-dependent receptor plug" evidence="14">
    <location>
        <begin position="63"/>
        <end position="171"/>
    </location>
</feature>
<evidence type="ECO:0000256" key="5">
    <source>
        <dbReference type="ARBA" id="ARBA00022692"/>
    </source>
</evidence>
<dbReference type="PROSITE" id="PS52016">
    <property type="entry name" value="TONB_DEPENDENT_REC_3"/>
    <property type="match status" value="1"/>
</dbReference>
<comment type="subcellular location">
    <subcellularLocation>
        <location evidence="1 11">Cell outer membrane</location>
        <topology evidence="1 11">Multi-pass membrane protein</topology>
    </subcellularLocation>
</comment>
<evidence type="ECO:0000256" key="6">
    <source>
        <dbReference type="ARBA" id="ARBA00023004"/>
    </source>
</evidence>
<comment type="similarity">
    <text evidence="11 12">Belongs to the TonB-dependent receptor family.</text>
</comment>
<evidence type="ECO:0000313" key="16">
    <source>
        <dbReference type="Proteomes" id="UP000571950"/>
    </source>
</evidence>
<comment type="caution">
    <text evidence="15">The sequence shown here is derived from an EMBL/GenBank/DDBJ whole genome shotgun (WGS) entry which is preliminary data.</text>
</comment>
<keyword evidence="4" id="KW-0410">Iron transport</keyword>
<keyword evidence="10 11" id="KW-0998">Cell outer membrane</keyword>
<evidence type="ECO:0000256" key="3">
    <source>
        <dbReference type="ARBA" id="ARBA00022452"/>
    </source>
</evidence>
<keyword evidence="3 11" id="KW-1134">Transmembrane beta strand</keyword>
<evidence type="ECO:0000256" key="10">
    <source>
        <dbReference type="ARBA" id="ARBA00023237"/>
    </source>
</evidence>
<evidence type="ECO:0000256" key="7">
    <source>
        <dbReference type="ARBA" id="ARBA00023065"/>
    </source>
</evidence>
<dbReference type="Gene3D" id="2.40.170.20">
    <property type="entry name" value="TonB-dependent receptor, beta-barrel domain"/>
    <property type="match status" value="1"/>
</dbReference>
<evidence type="ECO:0000256" key="12">
    <source>
        <dbReference type="RuleBase" id="RU003357"/>
    </source>
</evidence>
<evidence type="ECO:0000259" key="13">
    <source>
        <dbReference type="Pfam" id="PF00593"/>
    </source>
</evidence>
<organism evidence="15 16">
    <name type="scientific">Sphingobium jiangsuense</name>
    <dbReference type="NCBI Taxonomy" id="870476"/>
    <lineage>
        <taxon>Bacteria</taxon>
        <taxon>Pseudomonadati</taxon>
        <taxon>Pseudomonadota</taxon>
        <taxon>Alphaproteobacteria</taxon>
        <taxon>Sphingomonadales</taxon>
        <taxon>Sphingomonadaceae</taxon>
        <taxon>Sphingobium</taxon>
    </lineage>
</organism>
<evidence type="ECO:0000256" key="9">
    <source>
        <dbReference type="ARBA" id="ARBA00023136"/>
    </source>
</evidence>
<protein>
    <submittedName>
        <fullName evidence="15">Outer membrane receptor protein involved in Fe transport</fullName>
    </submittedName>
</protein>